<keyword evidence="3" id="KW-1185">Reference proteome</keyword>
<dbReference type="SMART" id="SM00347">
    <property type="entry name" value="HTH_MARR"/>
    <property type="match status" value="1"/>
</dbReference>
<organism evidence="2 3">
    <name type="scientific">Nonomuraea insulae</name>
    <dbReference type="NCBI Taxonomy" id="1616787"/>
    <lineage>
        <taxon>Bacteria</taxon>
        <taxon>Bacillati</taxon>
        <taxon>Actinomycetota</taxon>
        <taxon>Actinomycetes</taxon>
        <taxon>Streptosporangiales</taxon>
        <taxon>Streptosporangiaceae</taxon>
        <taxon>Nonomuraea</taxon>
    </lineage>
</organism>
<reference evidence="3" key="1">
    <citation type="journal article" date="2019" name="Int. J. Syst. Evol. Microbiol.">
        <title>The Global Catalogue of Microorganisms (GCM) 10K type strain sequencing project: providing services to taxonomists for standard genome sequencing and annotation.</title>
        <authorList>
            <consortium name="The Broad Institute Genomics Platform"/>
            <consortium name="The Broad Institute Genome Sequencing Center for Infectious Disease"/>
            <person name="Wu L."/>
            <person name="Ma J."/>
        </authorList>
    </citation>
    <scope>NUCLEOTIDE SEQUENCE [LARGE SCALE GENOMIC DNA]</scope>
    <source>
        <strain evidence="3">CCUG 53903</strain>
    </source>
</reference>
<comment type="caution">
    <text evidence="2">The sequence shown here is derived from an EMBL/GenBank/DDBJ whole genome shotgun (WGS) entry which is preliminary data.</text>
</comment>
<proteinExistence type="predicted"/>
<feature type="domain" description="HTH marR-type" evidence="1">
    <location>
        <begin position="12"/>
        <end position="144"/>
    </location>
</feature>
<dbReference type="InterPro" id="IPR036388">
    <property type="entry name" value="WH-like_DNA-bd_sf"/>
</dbReference>
<dbReference type="InterPro" id="IPR039422">
    <property type="entry name" value="MarR/SlyA-like"/>
</dbReference>
<sequence length="153" mass="16784">MKGQHDNQLSFEAGTGYLLARLGSLAERSWTGMLRRHNLTPTQHAVLLALREHGPLGQQALSRFIAVDPRNVVPILDGLADQQLIDRHVDPSDRRRRVINLTPAGRSTADDLAGSATEIEAAFLHGLDHADQAELNRLLQALHTSLAPRNPSI</sequence>
<dbReference type="PANTHER" id="PTHR33164">
    <property type="entry name" value="TRANSCRIPTIONAL REGULATOR, MARR FAMILY"/>
    <property type="match status" value="1"/>
</dbReference>
<name>A0ABW1CPD5_9ACTN</name>
<dbReference type="Proteomes" id="UP001596058">
    <property type="component" value="Unassembled WGS sequence"/>
</dbReference>
<evidence type="ECO:0000259" key="1">
    <source>
        <dbReference type="PROSITE" id="PS50995"/>
    </source>
</evidence>
<evidence type="ECO:0000313" key="2">
    <source>
        <dbReference type="EMBL" id="MFC5827570.1"/>
    </source>
</evidence>
<dbReference type="EMBL" id="JBHSPA010000031">
    <property type="protein sequence ID" value="MFC5827570.1"/>
    <property type="molecule type" value="Genomic_DNA"/>
</dbReference>
<dbReference type="RefSeq" id="WP_379517076.1">
    <property type="nucleotide sequence ID" value="NZ_JBHSPA010000031.1"/>
</dbReference>
<dbReference type="PANTHER" id="PTHR33164:SF95">
    <property type="entry name" value="TRANSCRIPTIONAL REGULATOR"/>
    <property type="match status" value="1"/>
</dbReference>
<dbReference type="InterPro" id="IPR036390">
    <property type="entry name" value="WH_DNA-bd_sf"/>
</dbReference>
<dbReference type="InterPro" id="IPR000835">
    <property type="entry name" value="HTH_MarR-typ"/>
</dbReference>
<dbReference type="Gene3D" id="1.10.10.10">
    <property type="entry name" value="Winged helix-like DNA-binding domain superfamily/Winged helix DNA-binding domain"/>
    <property type="match status" value="1"/>
</dbReference>
<evidence type="ECO:0000313" key="3">
    <source>
        <dbReference type="Proteomes" id="UP001596058"/>
    </source>
</evidence>
<protein>
    <submittedName>
        <fullName evidence="2">MarR family winged helix-turn-helix transcriptional regulator</fullName>
    </submittedName>
</protein>
<accession>A0ABW1CPD5</accession>
<dbReference type="Pfam" id="PF01047">
    <property type="entry name" value="MarR"/>
    <property type="match status" value="1"/>
</dbReference>
<gene>
    <name evidence="2" type="ORF">ACFPZ3_27230</name>
</gene>
<dbReference type="PROSITE" id="PS50995">
    <property type="entry name" value="HTH_MARR_2"/>
    <property type="match status" value="1"/>
</dbReference>
<dbReference type="SUPFAM" id="SSF46785">
    <property type="entry name" value="Winged helix' DNA-binding domain"/>
    <property type="match status" value="1"/>
</dbReference>